<dbReference type="AlphaFoldDB" id="A0A285MC98"/>
<protein>
    <submittedName>
        <fullName evidence="1">YD repeat-containing protein</fullName>
    </submittedName>
</protein>
<proteinExistence type="predicted"/>
<reference evidence="2" key="1">
    <citation type="submission" date="2017-09" db="EMBL/GenBank/DDBJ databases">
        <authorList>
            <person name="Varghese N."/>
            <person name="Submissions S."/>
        </authorList>
    </citation>
    <scope>NUCLEOTIDE SEQUENCE [LARGE SCALE GENOMIC DNA]</scope>
    <source>
        <strain evidence="2">DSM 25885</strain>
    </source>
</reference>
<dbReference type="Gene3D" id="2.180.10.10">
    <property type="entry name" value="RHS repeat-associated core"/>
    <property type="match status" value="1"/>
</dbReference>
<evidence type="ECO:0000313" key="1">
    <source>
        <dbReference type="EMBL" id="SNY94785.1"/>
    </source>
</evidence>
<dbReference type="RefSeq" id="WP_097044139.1">
    <property type="nucleotide sequence ID" value="NZ_OBEH01000001.1"/>
</dbReference>
<name>A0A285MC98_9FLAO</name>
<evidence type="ECO:0000313" key="2">
    <source>
        <dbReference type="Proteomes" id="UP000219048"/>
    </source>
</evidence>
<dbReference type="OrthoDB" id="2972467at2"/>
<accession>A0A285MC98</accession>
<gene>
    <name evidence="1" type="ORF">SAMN06265377_0445</name>
</gene>
<sequence>MTSYRNKGITAITYNHLNLPTKVSTGGGTISYIYDATGVKLRKTVSTGSDTEYAGNYIYQNGELQFFNTPEGYTTPDGNGGYDYIYQYKDHLGNVRLSYMDDNGTLEIVEESNYYPFGLEHKGCNNVVTLLLPVCDWWLK</sequence>
<dbReference type="Proteomes" id="UP000219048">
    <property type="component" value="Unassembled WGS sequence"/>
</dbReference>
<organism evidence="1 2">
    <name type="scientific">Flagellimonas pacifica</name>
    <dbReference type="NCBI Taxonomy" id="1247520"/>
    <lineage>
        <taxon>Bacteria</taxon>
        <taxon>Pseudomonadati</taxon>
        <taxon>Bacteroidota</taxon>
        <taxon>Flavobacteriia</taxon>
        <taxon>Flavobacteriales</taxon>
        <taxon>Flavobacteriaceae</taxon>
        <taxon>Flagellimonas</taxon>
    </lineage>
</organism>
<dbReference type="EMBL" id="OBEH01000001">
    <property type="protein sequence ID" value="SNY94785.1"/>
    <property type="molecule type" value="Genomic_DNA"/>
</dbReference>
<keyword evidence="2" id="KW-1185">Reference proteome</keyword>